<evidence type="ECO:0000259" key="1">
    <source>
        <dbReference type="Pfam" id="PF13460"/>
    </source>
</evidence>
<name>A0ABV5LSZ2_9ACTN</name>
<dbReference type="GO" id="GO:0003955">
    <property type="term" value="F:NAD(P)H dehydrogenase (quinone) activity"/>
    <property type="evidence" value="ECO:0007669"/>
    <property type="project" value="UniProtKB-EC"/>
</dbReference>
<gene>
    <name evidence="2" type="ORF">ACFFVI_09245</name>
</gene>
<dbReference type="Proteomes" id="UP001589748">
    <property type="component" value="Unassembled WGS sequence"/>
</dbReference>
<dbReference type="EMBL" id="JBHMDM010000004">
    <property type="protein sequence ID" value="MFB9377156.1"/>
    <property type="molecule type" value="Genomic_DNA"/>
</dbReference>
<dbReference type="Gene3D" id="3.40.50.720">
    <property type="entry name" value="NAD(P)-binding Rossmann-like Domain"/>
    <property type="match status" value="1"/>
</dbReference>
<keyword evidence="3" id="KW-1185">Reference proteome</keyword>
<feature type="domain" description="NAD(P)-binding" evidence="1">
    <location>
        <begin position="8"/>
        <end position="179"/>
    </location>
</feature>
<accession>A0ABV5LSZ2</accession>
<keyword evidence="2" id="KW-0560">Oxidoreductase</keyword>
<dbReference type="CDD" id="cd05269">
    <property type="entry name" value="TMR_SDR_a"/>
    <property type="match status" value="1"/>
</dbReference>
<dbReference type="InterPro" id="IPR036291">
    <property type="entry name" value="NAD(P)-bd_dom_sf"/>
</dbReference>
<dbReference type="Gene3D" id="3.90.25.10">
    <property type="entry name" value="UDP-galactose 4-epimerase, domain 1"/>
    <property type="match status" value="1"/>
</dbReference>
<dbReference type="PANTHER" id="PTHR47129:SF1">
    <property type="entry name" value="NMRA-LIKE DOMAIN-CONTAINING PROTEIN"/>
    <property type="match status" value="1"/>
</dbReference>
<comment type="caution">
    <text evidence="2">The sequence shown here is derived from an EMBL/GenBank/DDBJ whole genome shotgun (WGS) entry which is preliminary data.</text>
</comment>
<dbReference type="EC" id="1.6.5.2" evidence="2"/>
<dbReference type="InterPro" id="IPR016040">
    <property type="entry name" value="NAD(P)-bd_dom"/>
</dbReference>
<dbReference type="RefSeq" id="WP_380135009.1">
    <property type="nucleotide sequence ID" value="NZ_JBHLUI010000003.1"/>
</dbReference>
<dbReference type="InterPro" id="IPR052718">
    <property type="entry name" value="NmrA-type_oxidoreductase"/>
</dbReference>
<proteinExistence type="predicted"/>
<evidence type="ECO:0000313" key="2">
    <source>
        <dbReference type="EMBL" id="MFB9377156.1"/>
    </source>
</evidence>
<protein>
    <submittedName>
        <fullName evidence="2">SDR family oxidoreductase</fullName>
        <ecNumber evidence="2">1.6.5.2</ecNumber>
    </submittedName>
</protein>
<organism evidence="2 3">
    <name type="scientific">Kineococcus gynurae</name>
    <dbReference type="NCBI Taxonomy" id="452979"/>
    <lineage>
        <taxon>Bacteria</taxon>
        <taxon>Bacillati</taxon>
        <taxon>Actinomycetota</taxon>
        <taxon>Actinomycetes</taxon>
        <taxon>Kineosporiales</taxon>
        <taxon>Kineosporiaceae</taxon>
        <taxon>Kineococcus</taxon>
    </lineage>
</organism>
<evidence type="ECO:0000313" key="3">
    <source>
        <dbReference type="Proteomes" id="UP001589748"/>
    </source>
</evidence>
<reference evidence="2 3" key="1">
    <citation type="submission" date="2024-09" db="EMBL/GenBank/DDBJ databases">
        <authorList>
            <person name="Sun Q."/>
            <person name="Mori K."/>
        </authorList>
    </citation>
    <scope>NUCLEOTIDE SEQUENCE [LARGE SCALE GENOMIC DNA]</scope>
    <source>
        <strain evidence="2 3">TISTR 1856</strain>
    </source>
</reference>
<sequence length="293" mass="30092">MPLYGITGATGRLGGAVAHLLAGAGVQQRLIVRDPARAPDLPGADVRVAGFDDPAALAHAMDGVDVLLLVSAGESADRRTLHHHVVEAAAGAEVERVVYTSFLGAAPDCTFTFGRDHAATESMLEAARLPTTALRNSFYLDVLPQFVTDGALRGPAGTGRVGAVAISDVAAVAAAALLEDEHAGRTYDVTGPTALSLDEVAAEITAVTGRDVRYVEESVEEAYASRAASGAPGWMVDGWVSTYTAIASGELDVVTPTVAELTGRAPLSLRDLLLRDHDGDREAATDPGGAAGA</sequence>
<dbReference type="PANTHER" id="PTHR47129">
    <property type="entry name" value="QUINONE OXIDOREDUCTASE 2"/>
    <property type="match status" value="1"/>
</dbReference>
<dbReference type="SUPFAM" id="SSF51735">
    <property type="entry name" value="NAD(P)-binding Rossmann-fold domains"/>
    <property type="match status" value="1"/>
</dbReference>
<dbReference type="Pfam" id="PF13460">
    <property type="entry name" value="NAD_binding_10"/>
    <property type="match status" value="1"/>
</dbReference>